<sequence length="340" mass="36128">MRVEPCDQVVVREAGEGLVELGDQRLAVGQPLLGIREPLVVGQLGQAERGDELRPVPVGLQQQEPERTPVGAAVAVDERATAALARAGALALAEPQHDPDVPADRVHARAHQAGGDQPAHPGALALEQLGEDARQQRDAGDVIAHAAAQRGRQLVGRDERVRHPAASPERPDVVPGAVALGTVEAVPGEARVDELREPGEHRVVAEAESFQGVGPHVGDEHVGRGEQALHVRPALLGLEVEHHRPLAAVVDLERRHALLVRDAERAEHAALRITRRRFDLDDVGAPVRGEPGRGRSGHPHAQLHHPVPVQRSGGHRPSPISESPSPIRTTAAGGLQLVLP</sequence>
<reference evidence="2" key="1">
    <citation type="submission" date="2020-05" db="EMBL/GenBank/DDBJ databases">
        <authorList>
            <person name="Chiriac C."/>
            <person name="Salcher M."/>
            <person name="Ghai R."/>
            <person name="Kavagutti S V."/>
        </authorList>
    </citation>
    <scope>NUCLEOTIDE SEQUENCE</scope>
</reference>
<proteinExistence type="predicted"/>
<gene>
    <name evidence="2" type="ORF">UFOPK1493_03297</name>
</gene>
<dbReference type="AlphaFoldDB" id="A0A6J6F6S1"/>
<feature type="compositionally biased region" description="Low complexity" evidence="1">
    <location>
        <begin position="317"/>
        <end position="327"/>
    </location>
</feature>
<feature type="region of interest" description="Disordered" evidence="1">
    <location>
        <begin position="282"/>
        <end position="340"/>
    </location>
</feature>
<name>A0A6J6F6S1_9ZZZZ</name>
<protein>
    <submittedName>
        <fullName evidence="2">Unannotated protein</fullName>
    </submittedName>
</protein>
<evidence type="ECO:0000313" key="2">
    <source>
        <dbReference type="EMBL" id="CAB4584266.1"/>
    </source>
</evidence>
<evidence type="ECO:0000256" key="1">
    <source>
        <dbReference type="SAM" id="MobiDB-lite"/>
    </source>
</evidence>
<organism evidence="2">
    <name type="scientific">freshwater metagenome</name>
    <dbReference type="NCBI Taxonomy" id="449393"/>
    <lineage>
        <taxon>unclassified sequences</taxon>
        <taxon>metagenomes</taxon>
        <taxon>ecological metagenomes</taxon>
    </lineage>
</organism>
<dbReference type="EMBL" id="CAEZSR010000175">
    <property type="protein sequence ID" value="CAB4584266.1"/>
    <property type="molecule type" value="Genomic_DNA"/>
</dbReference>
<accession>A0A6J6F6S1</accession>